<gene>
    <name evidence="2" type="ORF">BMI79_10610</name>
</gene>
<dbReference type="STRING" id="2034155.BMI79_10610"/>
<dbReference type="Pfam" id="PF14485">
    <property type="entry name" value="DUF4431"/>
    <property type="match status" value="1"/>
</dbReference>
<comment type="caution">
    <text evidence="2">The sequence shown here is derived from an EMBL/GenBank/DDBJ whole genome shotgun (WGS) entry which is preliminary data.</text>
</comment>
<dbReference type="InterPro" id="IPR027826">
    <property type="entry name" value="DUF4431"/>
</dbReference>
<dbReference type="Proteomes" id="UP000216021">
    <property type="component" value="Unassembled WGS sequence"/>
</dbReference>
<feature type="domain" description="DUF4431" evidence="1">
    <location>
        <begin position="106"/>
        <end position="136"/>
    </location>
</feature>
<name>A0A1S8CIR8_9GAMM</name>
<evidence type="ECO:0000259" key="1">
    <source>
        <dbReference type="Pfam" id="PF14485"/>
    </source>
</evidence>
<reference evidence="2 3" key="1">
    <citation type="submission" date="2016-11" db="EMBL/GenBank/DDBJ databases">
        <title>Rahnella oryzae sp. nov., isolated from rice root.</title>
        <authorList>
            <person name="Zhang X.-X."/>
            <person name="Zhang J."/>
        </authorList>
    </citation>
    <scope>NUCLEOTIDE SEQUENCE [LARGE SCALE GENOMIC DNA]</scope>
    <source>
        <strain evidence="2 3">J11-6</strain>
    </source>
</reference>
<sequence>MMTENKRITHLYKLIITLLAFLTLYTGAVSAAERCLHYDKPVSLSGIVEIRVFFGPPNFGEDPETDSRNIQGILFLDKPICTVEEEFNDAEKEQIEVTLIPTGSLDLADFAGRHVTVNGSLSHAHSGHHNTALLLELAGTPKPDAKPNMPEPSKSERKLILDAIRPAAASEAGQAVLIKVDRLNVSHDWGVLIGKLVAADGGDLNWKLAKDCDADLDKMLWVVLNKSSKQWNVKQMDICSPEPPYWYLEDKDLTMPCEVYAGLNNGQKDLEERCRIHSNKPR</sequence>
<dbReference type="AlphaFoldDB" id="A0A1S8CIR8"/>
<accession>A0A1S8CIR8</accession>
<dbReference type="OrthoDB" id="9153867at2"/>
<evidence type="ECO:0000313" key="3">
    <source>
        <dbReference type="Proteomes" id="UP000216021"/>
    </source>
</evidence>
<proteinExistence type="predicted"/>
<dbReference type="EMBL" id="MOXD01000005">
    <property type="protein sequence ID" value="OMQ22882.1"/>
    <property type="molecule type" value="Genomic_DNA"/>
</dbReference>
<organism evidence="2 3">
    <name type="scientific">Serratia oryzae</name>
    <dbReference type="NCBI Taxonomy" id="2034155"/>
    <lineage>
        <taxon>Bacteria</taxon>
        <taxon>Pseudomonadati</taxon>
        <taxon>Pseudomonadota</taxon>
        <taxon>Gammaproteobacteria</taxon>
        <taxon>Enterobacterales</taxon>
        <taxon>Yersiniaceae</taxon>
        <taxon>Serratia</taxon>
    </lineage>
</organism>
<dbReference type="RefSeq" id="WP_076942170.1">
    <property type="nucleotide sequence ID" value="NZ_MOXD01000005.1"/>
</dbReference>
<protein>
    <recommendedName>
        <fullName evidence="1">DUF4431 domain-containing protein</fullName>
    </recommendedName>
</protein>
<keyword evidence="3" id="KW-1185">Reference proteome</keyword>
<evidence type="ECO:0000313" key="2">
    <source>
        <dbReference type="EMBL" id="OMQ22882.1"/>
    </source>
</evidence>